<dbReference type="Proteomes" id="UP000467130">
    <property type="component" value="Chromosome"/>
</dbReference>
<evidence type="ECO:0000313" key="3">
    <source>
        <dbReference type="Proteomes" id="UP000467130"/>
    </source>
</evidence>
<dbReference type="InterPro" id="IPR021831">
    <property type="entry name" value="ParD-like"/>
</dbReference>
<feature type="region of interest" description="Disordered" evidence="1">
    <location>
        <begin position="109"/>
        <end position="135"/>
    </location>
</feature>
<reference evidence="2 3" key="1">
    <citation type="journal article" date="2019" name="Emerg. Microbes Infect.">
        <title>Comprehensive subspecies identification of 175 nontuberculous mycobacteria species based on 7547 genomic profiles.</title>
        <authorList>
            <person name="Matsumoto Y."/>
            <person name="Kinjo T."/>
            <person name="Motooka D."/>
            <person name="Nabeya D."/>
            <person name="Jung N."/>
            <person name="Uechi K."/>
            <person name="Horii T."/>
            <person name="Iida T."/>
            <person name="Fujita J."/>
            <person name="Nakamura S."/>
        </authorList>
    </citation>
    <scope>NUCLEOTIDE SEQUENCE [LARGE SCALE GENOMIC DNA]</scope>
    <source>
        <strain evidence="2 3">JCM 17783</strain>
    </source>
</reference>
<protein>
    <recommendedName>
        <fullName evidence="4">ParD-like antitoxin of type II toxin-antitoxin system</fullName>
    </recommendedName>
</protein>
<feature type="compositionally biased region" description="Basic residues" evidence="1">
    <location>
        <begin position="122"/>
        <end position="135"/>
    </location>
</feature>
<proteinExistence type="predicted"/>
<organism evidence="2 3">
    <name type="scientific">Mycobacterium stomatepiae</name>
    <dbReference type="NCBI Taxonomy" id="470076"/>
    <lineage>
        <taxon>Bacteria</taxon>
        <taxon>Bacillati</taxon>
        <taxon>Actinomycetota</taxon>
        <taxon>Actinomycetes</taxon>
        <taxon>Mycobacteriales</taxon>
        <taxon>Mycobacteriaceae</taxon>
        <taxon>Mycobacterium</taxon>
        <taxon>Mycobacterium simiae complex</taxon>
    </lineage>
</organism>
<dbReference type="AlphaFoldDB" id="A0A7I7Q8W1"/>
<evidence type="ECO:0000256" key="1">
    <source>
        <dbReference type="SAM" id="MobiDB-lite"/>
    </source>
</evidence>
<sequence>MTRFAADLVDSAAAEGARQSRSAKQQLDHWARVGRAVSSQHSAARRRVEAALAGDLELGELGVEEGVVFNAEIAAAIQENLNESNYGALLAKRGVTTVALNEAGEIVEHRPDGTSTVLAAKPRPKRRKKVNAGAR</sequence>
<dbReference type="EMBL" id="AP022587">
    <property type="protein sequence ID" value="BBY22581.1"/>
    <property type="molecule type" value="Genomic_DNA"/>
</dbReference>
<accession>A0A7I7Q8W1</accession>
<dbReference type="KEGG" id="msto:MSTO_27860"/>
<gene>
    <name evidence="2" type="ORF">MSTO_27860</name>
</gene>
<evidence type="ECO:0000313" key="2">
    <source>
        <dbReference type="EMBL" id="BBY22581.1"/>
    </source>
</evidence>
<evidence type="ECO:0008006" key="4">
    <source>
        <dbReference type="Google" id="ProtNLM"/>
    </source>
</evidence>
<dbReference type="Pfam" id="PF11903">
    <property type="entry name" value="ParD_like"/>
    <property type="match status" value="1"/>
</dbReference>
<keyword evidence="3" id="KW-1185">Reference proteome</keyword>
<name>A0A7I7Q8W1_9MYCO</name>